<dbReference type="KEGG" id="pnd:Pla175_36320"/>
<organism evidence="6 7">
    <name type="scientific">Pirellulimonas nuda</name>
    <dbReference type="NCBI Taxonomy" id="2528009"/>
    <lineage>
        <taxon>Bacteria</taxon>
        <taxon>Pseudomonadati</taxon>
        <taxon>Planctomycetota</taxon>
        <taxon>Planctomycetia</taxon>
        <taxon>Pirellulales</taxon>
        <taxon>Lacipirellulaceae</taxon>
        <taxon>Pirellulimonas</taxon>
    </lineage>
</organism>
<feature type="signal peptide" evidence="4">
    <location>
        <begin position="1"/>
        <end position="19"/>
    </location>
</feature>
<keyword evidence="1" id="KW-0134">Cell wall</keyword>
<evidence type="ECO:0000256" key="3">
    <source>
        <dbReference type="ARBA" id="ARBA00023088"/>
    </source>
</evidence>
<dbReference type="Proteomes" id="UP000317429">
    <property type="component" value="Chromosome"/>
</dbReference>
<evidence type="ECO:0000259" key="5">
    <source>
        <dbReference type="PROSITE" id="PS50847"/>
    </source>
</evidence>
<evidence type="ECO:0000256" key="4">
    <source>
        <dbReference type="SAM" id="SignalP"/>
    </source>
</evidence>
<evidence type="ECO:0000256" key="2">
    <source>
        <dbReference type="ARBA" id="ARBA00022525"/>
    </source>
</evidence>
<feature type="chain" id="PRO_5022083869" description="Gram-positive cocci surface proteins LPxTG domain-containing protein" evidence="4">
    <location>
        <begin position="20"/>
        <end position="322"/>
    </location>
</feature>
<dbReference type="PROSITE" id="PS50847">
    <property type="entry name" value="GRAM_POS_ANCHORING"/>
    <property type="match status" value="1"/>
</dbReference>
<reference evidence="6 7" key="1">
    <citation type="submission" date="2019-02" db="EMBL/GenBank/DDBJ databases">
        <title>Deep-cultivation of Planctomycetes and their phenomic and genomic characterization uncovers novel biology.</title>
        <authorList>
            <person name="Wiegand S."/>
            <person name="Jogler M."/>
            <person name="Boedeker C."/>
            <person name="Pinto D."/>
            <person name="Vollmers J."/>
            <person name="Rivas-Marin E."/>
            <person name="Kohn T."/>
            <person name="Peeters S.H."/>
            <person name="Heuer A."/>
            <person name="Rast P."/>
            <person name="Oberbeckmann S."/>
            <person name="Bunk B."/>
            <person name="Jeske O."/>
            <person name="Meyerdierks A."/>
            <person name="Storesund J.E."/>
            <person name="Kallscheuer N."/>
            <person name="Luecker S."/>
            <person name="Lage O.M."/>
            <person name="Pohl T."/>
            <person name="Merkel B.J."/>
            <person name="Hornburger P."/>
            <person name="Mueller R.-W."/>
            <person name="Bruemmer F."/>
            <person name="Labrenz M."/>
            <person name="Spormann A.M."/>
            <person name="Op den Camp H."/>
            <person name="Overmann J."/>
            <person name="Amann R."/>
            <person name="Jetten M.S.M."/>
            <person name="Mascher T."/>
            <person name="Medema M.H."/>
            <person name="Devos D.P."/>
            <person name="Kaster A.-K."/>
            <person name="Ovreas L."/>
            <person name="Rohde M."/>
            <person name="Galperin M.Y."/>
            <person name="Jogler C."/>
        </authorList>
    </citation>
    <scope>NUCLEOTIDE SEQUENCE [LARGE SCALE GENOMIC DNA]</scope>
    <source>
        <strain evidence="6 7">Pla175</strain>
    </source>
</reference>
<name>A0A518DFI5_9BACT</name>
<dbReference type="OrthoDB" id="279165at2"/>
<evidence type="ECO:0000256" key="1">
    <source>
        <dbReference type="ARBA" id="ARBA00022512"/>
    </source>
</evidence>
<keyword evidence="7" id="KW-1185">Reference proteome</keyword>
<sequence precursor="true">MRLIATLTILSAMTAPAWAAITVDGTLDASYGAALAVQTVTTGFGDTTSTTNGGELDAGYAKVWNDRLYVLITGNVEGNFNKIHLFIDSKAGGENVLSSTPNYDGGRSQNFGGLTFDTGFEADYHVFGRWNGGAFEVDIVDRDGGTCVTCGGNFGAATVGSGNIQSGTVFASGNGTTPYLSTPAEFGFNNTNLLGVVGGDPSVAADMTAAAAVTTGFEFSVALADIGSPAIGSVINIHAAYGNGDNNYHSNQILGGLPVQGNLGGDGAGGFTGTLSGINFNNFAGSQFFRVPVTGEVIPEPSSVVLSALACLGGLGLARRKR</sequence>
<keyword evidence="4" id="KW-0732">Signal</keyword>
<evidence type="ECO:0000313" key="7">
    <source>
        <dbReference type="Proteomes" id="UP000317429"/>
    </source>
</evidence>
<dbReference type="NCBIfam" id="TIGR02595">
    <property type="entry name" value="PEP_CTERM"/>
    <property type="match status" value="1"/>
</dbReference>
<keyword evidence="2" id="KW-0964">Secreted</keyword>
<dbReference type="AlphaFoldDB" id="A0A518DFI5"/>
<dbReference type="InterPro" id="IPR013424">
    <property type="entry name" value="Ice-binding_C"/>
</dbReference>
<dbReference type="InterPro" id="IPR019931">
    <property type="entry name" value="LPXTG_anchor"/>
</dbReference>
<feature type="domain" description="Gram-positive cocci surface proteins LPxTG" evidence="5">
    <location>
        <begin position="291"/>
        <end position="322"/>
    </location>
</feature>
<protein>
    <recommendedName>
        <fullName evidence="5">Gram-positive cocci surface proteins LPxTG domain-containing protein</fullName>
    </recommendedName>
</protein>
<gene>
    <name evidence="6" type="ORF">Pla175_36320</name>
</gene>
<dbReference type="EMBL" id="CP036291">
    <property type="protein sequence ID" value="QDU90230.1"/>
    <property type="molecule type" value="Genomic_DNA"/>
</dbReference>
<keyword evidence="3" id="KW-0572">Peptidoglycan-anchor</keyword>
<accession>A0A518DFI5</accession>
<evidence type="ECO:0000313" key="6">
    <source>
        <dbReference type="EMBL" id="QDU90230.1"/>
    </source>
</evidence>
<proteinExistence type="predicted"/>